<evidence type="ECO:0000256" key="12">
    <source>
        <dbReference type="SAM" id="SignalP"/>
    </source>
</evidence>
<evidence type="ECO:0000256" key="11">
    <source>
        <dbReference type="SAM" id="MobiDB-lite"/>
    </source>
</evidence>
<dbReference type="CDD" id="cd02992">
    <property type="entry name" value="PDI_a_QSOX"/>
    <property type="match status" value="1"/>
</dbReference>
<evidence type="ECO:0000256" key="3">
    <source>
        <dbReference type="ARBA" id="ARBA00022630"/>
    </source>
</evidence>
<comment type="catalytic activity">
    <reaction evidence="9 10">
        <text>2 R'C(R)SH + O2 = R'C(R)S-S(R)CR' + H2O2</text>
        <dbReference type="Rhea" id="RHEA:17357"/>
        <dbReference type="ChEBI" id="CHEBI:15379"/>
        <dbReference type="ChEBI" id="CHEBI:16240"/>
        <dbReference type="ChEBI" id="CHEBI:16520"/>
        <dbReference type="ChEBI" id="CHEBI:17412"/>
        <dbReference type="EC" id="1.8.3.2"/>
    </reaction>
</comment>
<evidence type="ECO:0000256" key="9">
    <source>
        <dbReference type="ARBA" id="ARBA00048864"/>
    </source>
</evidence>
<proteinExistence type="inferred from homology"/>
<dbReference type="GO" id="GO:0005615">
    <property type="term" value="C:extracellular space"/>
    <property type="evidence" value="ECO:0007669"/>
    <property type="project" value="TreeGrafter"/>
</dbReference>
<dbReference type="InterPro" id="IPR039798">
    <property type="entry name" value="Sulfhydryl_oxidase"/>
</dbReference>
<dbReference type="Gene3D" id="3.40.30.10">
    <property type="entry name" value="Glutaredoxin"/>
    <property type="match status" value="2"/>
</dbReference>
<feature type="region of interest" description="Disordered" evidence="11">
    <location>
        <begin position="265"/>
        <end position="288"/>
    </location>
</feature>
<feature type="compositionally biased region" description="Low complexity" evidence="11">
    <location>
        <begin position="542"/>
        <end position="551"/>
    </location>
</feature>
<comment type="function">
    <text evidence="10">Catalyzes the oxidation of sulfhydryl groups in peptide and protein thiols to disulfides with the reduction of oxygen to hydrogen peroxide.</text>
</comment>
<dbReference type="Pfam" id="PF18371">
    <property type="entry name" value="FAD_SOX"/>
    <property type="match status" value="1"/>
</dbReference>
<feature type="signal peptide" evidence="12">
    <location>
        <begin position="1"/>
        <end position="18"/>
    </location>
</feature>
<evidence type="ECO:0000259" key="14">
    <source>
        <dbReference type="PROSITE" id="PS51352"/>
    </source>
</evidence>
<dbReference type="Pfam" id="PF18108">
    <property type="entry name" value="QSOX_Trx1"/>
    <property type="match status" value="1"/>
</dbReference>
<evidence type="ECO:0000256" key="2">
    <source>
        <dbReference type="ARBA" id="ARBA00006041"/>
    </source>
</evidence>
<name>A0AAJ7U3J0_PETMA</name>
<reference evidence="16" key="1">
    <citation type="submission" date="2025-08" db="UniProtKB">
        <authorList>
            <consortium name="RefSeq"/>
        </authorList>
    </citation>
    <scope>IDENTIFICATION</scope>
    <source>
        <tissue evidence="16">Sperm</tissue>
    </source>
</reference>
<dbReference type="SUPFAM" id="SSF69000">
    <property type="entry name" value="FAD-dependent thiol oxidase"/>
    <property type="match status" value="1"/>
</dbReference>
<dbReference type="SUPFAM" id="SSF52833">
    <property type="entry name" value="Thioredoxin-like"/>
    <property type="match status" value="1"/>
</dbReference>
<accession>A0AAJ7U3J0</accession>
<evidence type="ECO:0000256" key="8">
    <source>
        <dbReference type="ARBA" id="ARBA00023180"/>
    </source>
</evidence>
<keyword evidence="10" id="KW-0812">Transmembrane</keyword>
<feature type="transmembrane region" description="Helical" evidence="10">
    <location>
        <begin position="677"/>
        <end position="694"/>
    </location>
</feature>
<dbReference type="PANTHER" id="PTHR22897:SF7">
    <property type="entry name" value="SULFHYDRYL OXIDASE 2"/>
    <property type="match status" value="1"/>
</dbReference>
<dbReference type="GO" id="GO:0006457">
    <property type="term" value="P:protein folding"/>
    <property type="evidence" value="ECO:0007669"/>
    <property type="project" value="TreeGrafter"/>
</dbReference>
<dbReference type="GO" id="GO:0003756">
    <property type="term" value="F:protein disulfide isomerase activity"/>
    <property type="evidence" value="ECO:0007669"/>
    <property type="project" value="TreeGrafter"/>
</dbReference>
<dbReference type="KEGG" id="pmrn:116953197"/>
<dbReference type="InterPro" id="IPR040986">
    <property type="entry name" value="QSOX_FAD-bd_dom"/>
</dbReference>
<keyword evidence="4 12" id="KW-0732">Signal</keyword>
<feature type="chain" id="PRO_5042508277" description="Sulfhydryl oxidase" evidence="12">
    <location>
        <begin position="19"/>
        <end position="712"/>
    </location>
</feature>
<comment type="cofactor">
    <cofactor evidence="1 10">
        <name>FAD</name>
        <dbReference type="ChEBI" id="CHEBI:57692"/>
    </cofactor>
</comment>
<dbReference type="Gene3D" id="1.20.120.310">
    <property type="entry name" value="ERV/ALR sulfhydryl oxidase domain"/>
    <property type="match status" value="1"/>
</dbReference>
<dbReference type="AlphaFoldDB" id="A0AAJ7U3J0"/>
<evidence type="ECO:0000313" key="15">
    <source>
        <dbReference type="Proteomes" id="UP001318040"/>
    </source>
</evidence>
<dbReference type="Pfam" id="PF04777">
    <property type="entry name" value="Evr1_Alr"/>
    <property type="match status" value="1"/>
</dbReference>
<dbReference type="Pfam" id="PF00085">
    <property type="entry name" value="Thioredoxin"/>
    <property type="match status" value="1"/>
</dbReference>
<feature type="region of interest" description="Disordered" evidence="11">
    <location>
        <begin position="541"/>
        <end position="612"/>
    </location>
</feature>
<feature type="domain" description="Thioredoxin" evidence="14">
    <location>
        <begin position="30"/>
        <end position="147"/>
    </location>
</feature>
<keyword evidence="10" id="KW-1133">Transmembrane helix</keyword>
<dbReference type="Gene3D" id="1.20.120.1960">
    <property type="entry name" value="QSOX sulfhydryl oxidase domain"/>
    <property type="match status" value="1"/>
</dbReference>
<dbReference type="InterPro" id="IPR036774">
    <property type="entry name" value="ERV/ALR_sulphydryl_oxid_sf"/>
</dbReference>
<keyword evidence="3 10" id="KW-0285">Flavoprotein</keyword>
<keyword evidence="15" id="KW-1185">Reference proteome</keyword>
<dbReference type="InterPro" id="IPR017905">
    <property type="entry name" value="ERV/ALR_sulphydryl_oxidase"/>
</dbReference>
<dbReference type="FunFam" id="1.20.120.310:FF:000001">
    <property type="entry name" value="Sulfhydryl oxidase"/>
    <property type="match status" value="1"/>
</dbReference>
<evidence type="ECO:0000256" key="4">
    <source>
        <dbReference type="ARBA" id="ARBA00022729"/>
    </source>
</evidence>
<dbReference type="FunFam" id="1.20.120.1960:FF:000001">
    <property type="entry name" value="Sulfhydryl oxidase"/>
    <property type="match status" value="1"/>
</dbReference>
<keyword evidence="10" id="KW-0472">Membrane</keyword>
<organism evidence="15 16">
    <name type="scientific">Petromyzon marinus</name>
    <name type="common">Sea lamprey</name>
    <dbReference type="NCBI Taxonomy" id="7757"/>
    <lineage>
        <taxon>Eukaryota</taxon>
        <taxon>Metazoa</taxon>
        <taxon>Chordata</taxon>
        <taxon>Craniata</taxon>
        <taxon>Vertebrata</taxon>
        <taxon>Cyclostomata</taxon>
        <taxon>Hyperoartia</taxon>
        <taxon>Petromyzontiformes</taxon>
        <taxon>Petromyzontidae</taxon>
        <taxon>Petromyzon</taxon>
    </lineage>
</organism>
<evidence type="ECO:0000259" key="13">
    <source>
        <dbReference type="PROSITE" id="PS51324"/>
    </source>
</evidence>
<comment type="similarity">
    <text evidence="2 10">Belongs to the quiescin-sulfhydryl oxidase (QSOX) family.</text>
</comment>
<feature type="domain" description="ERV/ALR sulfhydryl oxidase" evidence="13">
    <location>
        <begin position="397"/>
        <end position="503"/>
    </location>
</feature>
<evidence type="ECO:0000256" key="1">
    <source>
        <dbReference type="ARBA" id="ARBA00001974"/>
    </source>
</evidence>
<evidence type="ECO:0000256" key="6">
    <source>
        <dbReference type="ARBA" id="ARBA00023002"/>
    </source>
</evidence>
<protein>
    <recommendedName>
        <fullName evidence="10">Sulfhydryl oxidase</fullName>
        <ecNumber evidence="10">1.8.3.2</ecNumber>
    </recommendedName>
</protein>
<dbReference type="InterPro" id="IPR036249">
    <property type="entry name" value="Thioredoxin-like_sf"/>
</dbReference>
<dbReference type="PROSITE" id="PS51352">
    <property type="entry name" value="THIOREDOXIN_2"/>
    <property type="match status" value="1"/>
</dbReference>
<dbReference type="GO" id="GO:0016971">
    <property type="term" value="F:flavin-dependent sulfhydryl oxidase activity"/>
    <property type="evidence" value="ECO:0007669"/>
    <property type="project" value="InterPro"/>
</dbReference>
<dbReference type="PANTHER" id="PTHR22897">
    <property type="entry name" value="QUIESCIN Q6-RELATED SULFHYDRYL OXIDASE"/>
    <property type="match status" value="1"/>
</dbReference>
<keyword evidence="8" id="KW-0325">Glycoprotein</keyword>
<dbReference type="InterPro" id="IPR042568">
    <property type="entry name" value="QSOX_FAD-bd_sf"/>
</dbReference>
<keyword evidence="5 10" id="KW-0274">FAD</keyword>
<dbReference type="EC" id="1.8.3.2" evidence="10"/>
<keyword evidence="6 10" id="KW-0560">Oxidoreductase</keyword>
<evidence type="ECO:0000256" key="10">
    <source>
        <dbReference type="RuleBase" id="RU371123"/>
    </source>
</evidence>
<dbReference type="FunFam" id="3.40.30.10:FF:000080">
    <property type="entry name" value="Sulfhydryl oxidase"/>
    <property type="match status" value="1"/>
</dbReference>
<gene>
    <name evidence="16" type="primary">LOC116953197</name>
</gene>
<evidence type="ECO:0000256" key="7">
    <source>
        <dbReference type="ARBA" id="ARBA00023157"/>
    </source>
</evidence>
<sequence length="712" mass="79803">MAPLLALLLLLLLGPLGPLSVSGGLYDRNDLVAVLGPGEVAPALRNSYAAWVVEFYASWCGHCIHFAPVWKALGADIKDWRQAVMLGVMDCAEQANQKTCQEFEVRYYPSIRFFPPFSNTTDVGKDHSDRERTVPGLRRKLVDFLEKQEAFGPSLAAVNEAEVDSLLKGMEGGPLAGGYLALVFEDDTSYVGREVVLDMFGYRPLVVRRVRASQEPGLVQRFSVTDLPSCILIRGEGGWERLAVAYQIRTFYTYALRQLPGVQRSAHESSQTPLPKPQGQLEADPEQPPWREFDSSSLYMSDLESALHYSLRVEVANHRILEGSALSALKDYAHVLAKLFPGRPAVRKLLETLHEWLEKLPLKRLPYDAVRDVINNKMQIPGVWLPEGVQWVACQGSHPHLRGYPCSMWTLFHVLTVEAARLQDQLPEPWGPVTVLSAMRAYVREFFGCRECAVHFELMARGVARSVKSWDEAVVWLWARHNQANRRLAGAKSEDPRFPKVQWPPPSLCPDCHSTQDGGEHAWDNSAVLRHLAKHYGRNNISPLYQRSPLSSSPPRPQQSHRDDQEWQQQVEADGVSHRHNQASPIRDDDVKEEEEEVAGQGEVVPSEEEADDRIDAVGRHTQAKPPRLHARDLGLRAEAGLAAVAVEGEGRMQTRRQRWAAMIGLGFSRVDISLCMLLYCMSASCLLGMYVFVHRRMKGRRGKCGGGGPRV</sequence>
<dbReference type="RefSeq" id="XP_032829044.1">
    <property type="nucleotide sequence ID" value="XM_032973153.1"/>
</dbReference>
<dbReference type="PROSITE" id="PS51324">
    <property type="entry name" value="ERV_ALR"/>
    <property type="match status" value="1"/>
</dbReference>
<keyword evidence="7" id="KW-1015">Disulfide bond</keyword>
<evidence type="ECO:0000256" key="5">
    <source>
        <dbReference type="ARBA" id="ARBA00022827"/>
    </source>
</evidence>
<dbReference type="InterPro" id="IPR013766">
    <property type="entry name" value="Thioredoxin_domain"/>
</dbReference>
<dbReference type="InterPro" id="IPR041269">
    <property type="entry name" value="QSOX_Trx1"/>
</dbReference>
<dbReference type="Proteomes" id="UP001318040">
    <property type="component" value="Chromosome 50"/>
</dbReference>
<dbReference type="GO" id="GO:0000139">
    <property type="term" value="C:Golgi membrane"/>
    <property type="evidence" value="ECO:0007669"/>
    <property type="project" value="TreeGrafter"/>
</dbReference>
<evidence type="ECO:0000313" key="16">
    <source>
        <dbReference type="RefSeq" id="XP_032829044.1"/>
    </source>
</evidence>
<dbReference type="FunFam" id="3.40.30.10:FF:000073">
    <property type="entry name" value="Sulfhydryl oxidase"/>
    <property type="match status" value="1"/>
</dbReference>